<protein>
    <submittedName>
        <fullName evidence="2">Uncharacterized protein</fullName>
    </submittedName>
</protein>
<comment type="caution">
    <text evidence="2">The sequence shown here is derived from an EMBL/GenBank/DDBJ whole genome shotgun (WGS) entry which is preliminary data.</text>
</comment>
<feature type="region of interest" description="Disordered" evidence="1">
    <location>
        <begin position="25"/>
        <end position="48"/>
    </location>
</feature>
<dbReference type="EMBL" id="SNRW01001297">
    <property type="protein sequence ID" value="KAA6396961.1"/>
    <property type="molecule type" value="Genomic_DNA"/>
</dbReference>
<proteinExistence type="predicted"/>
<reference evidence="2 3" key="1">
    <citation type="submission" date="2019-03" db="EMBL/GenBank/DDBJ databases">
        <title>Single cell metagenomics reveals metabolic interactions within the superorganism composed of flagellate Streblomastix strix and complex community of Bacteroidetes bacteria on its surface.</title>
        <authorList>
            <person name="Treitli S.C."/>
            <person name="Kolisko M."/>
            <person name="Husnik F."/>
            <person name="Keeling P."/>
            <person name="Hampl V."/>
        </authorList>
    </citation>
    <scope>NUCLEOTIDE SEQUENCE [LARGE SCALE GENOMIC DNA]</scope>
    <source>
        <strain evidence="2">ST1C</strain>
    </source>
</reference>
<dbReference type="InterPro" id="IPR036872">
    <property type="entry name" value="CH_dom_sf"/>
</dbReference>
<evidence type="ECO:0000313" key="2">
    <source>
        <dbReference type="EMBL" id="KAA6396961.1"/>
    </source>
</evidence>
<dbReference type="Proteomes" id="UP000324800">
    <property type="component" value="Unassembled WGS sequence"/>
</dbReference>
<name>A0A5J4WPR3_9EUKA</name>
<dbReference type="SUPFAM" id="SSF47576">
    <property type="entry name" value="Calponin-homology domain, CH-domain"/>
    <property type="match status" value="1"/>
</dbReference>
<organism evidence="2 3">
    <name type="scientific">Streblomastix strix</name>
    <dbReference type="NCBI Taxonomy" id="222440"/>
    <lineage>
        <taxon>Eukaryota</taxon>
        <taxon>Metamonada</taxon>
        <taxon>Preaxostyla</taxon>
        <taxon>Oxymonadida</taxon>
        <taxon>Streblomastigidae</taxon>
        <taxon>Streblomastix</taxon>
    </lineage>
</organism>
<sequence>MDSRPQTPLTSELDLEWLTSSLPTQSGQSYRQIASISSDSSNEQNSNETFSENLGLLNLYNQDAENENSEFEGLMGIGINQVRRWFSTFEGSIPAEKMERLQDDQTFFQELDSGINIFTAFDIVDDSIFDKHLLHLNESECLKKKFYCRENITIIFERLRKHCNIKMDIHEDDLIDRRNQPRVVVFLFDCALALCAGNQDIMRDGKTHKFSSVGISEEASVQQEEKAKQELVGSTFEQDLNASSYVTPLASKSRKFEEQQQDSLTPELIEAKQKAKDEFEKLSNVDLFRSEIQTEAYYEYCGRRDLTGRTESTNEERSTDWANAESNILNRKIAQIRSIISEIARHTHVTPGDQIEVTSETALEILKEVFTAERNLLAQLL</sequence>
<evidence type="ECO:0000313" key="3">
    <source>
        <dbReference type="Proteomes" id="UP000324800"/>
    </source>
</evidence>
<evidence type="ECO:0000256" key="1">
    <source>
        <dbReference type="SAM" id="MobiDB-lite"/>
    </source>
</evidence>
<dbReference type="AlphaFoldDB" id="A0A5J4WPR3"/>
<accession>A0A5J4WPR3</accession>
<feature type="compositionally biased region" description="Polar residues" evidence="1">
    <location>
        <begin position="25"/>
        <end position="34"/>
    </location>
</feature>
<gene>
    <name evidence="2" type="ORF">EZS28_007509</name>
</gene>
<feature type="compositionally biased region" description="Low complexity" evidence="1">
    <location>
        <begin position="35"/>
        <end position="47"/>
    </location>
</feature>